<feature type="domain" description="Calcineurin-like phosphoesterase" evidence="2">
    <location>
        <begin position="5"/>
        <end position="204"/>
    </location>
</feature>
<proteinExistence type="predicted"/>
<dbReference type="InterPro" id="IPR041796">
    <property type="entry name" value="Mre11_N"/>
</dbReference>
<gene>
    <name evidence="3" type="ORF">SAMN02745216_00829</name>
</gene>
<keyword evidence="3" id="KW-0269">Exonuclease</keyword>
<dbReference type="AlphaFoldDB" id="A0A1M6FIB0"/>
<sequence length="423" mass="46592">MATFSFVHAADIHLDSPFAGVAASAPHIRDAMIQASFDAWRNLVDFCIEEQAAFLLLAGDVFDWEDRSIRAQLAFRDGCMRLAGHGIGVYAVHGNHDPLQGRYAAIELPANVKIFGSVRVESCIAELQGAPIAAISGISYQAKEEKRNLARMFASHAIPEGLFSIGLVHANLGSSTGHAPYAPCSMKDLSLDSVDYWALGHVHQKRIAGEEPYIVYPGNIQGRSFTEQGERGAYLVRVRGGAVASLDFRPLDAVRFLAINASITAHRTLDSLLQDMIDALYQATEDNPTLPLICRFILSGRGVLFHELIGPEAVEQLLENMRETFLDRDPFVWVEKIRCQCQPEKELSEFMGSDDLLARVLKDMADMESSPEDLLEFGRKSLKPLFGRRLVSGAMGKLSESDVLEMLAEARNLCIDLLGKEDA</sequence>
<dbReference type="RefSeq" id="WP_073473177.1">
    <property type="nucleotide sequence ID" value="NZ_FQZU01000003.1"/>
</dbReference>
<dbReference type="InterPro" id="IPR014576">
    <property type="entry name" value="Pesterase_YhaO"/>
</dbReference>
<dbReference type="PANTHER" id="PTHR30337:SF7">
    <property type="entry name" value="PHOSPHOESTERASE"/>
    <property type="match status" value="1"/>
</dbReference>
<dbReference type="CDD" id="cd00840">
    <property type="entry name" value="MPP_Mre11_N"/>
    <property type="match status" value="1"/>
</dbReference>
<keyword evidence="1" id="KW-0378">Hydrolase</keyword>
<dbReference type="OrthoDB" id="9773856at2"/>
<dbReference type="STRING" id="1121393.SAMN02745216_00829"/>
<evidence type="ECO:0000256" key="1">
    <source>
        <dbReference type="ARBA" id="ARBA00022801"/>
    </source>
</evidence>
<keyword evidence="3" id="KW-0540">Nuclease</keyword>
<evidence type="ECO:0000259" key="2">
    <source>
        <dbReference type="Pfam" id="PF00149"/>
    </source>
</evidence>
<dbReference type="Gene3D" id="3.60.21.10">
    <property type="match status" value="1"/>
</dbReference>
<dbReference type="PANTHER" id="PTHR30337">
    <property type="entry name" value="COMPONENT OF ATP-DEPENDENT DSDNA EXONUCLEASE"/>
    <property type="match status" value="1"/>
</dbReference>
<keyword evidence="4" id="KW-1185">Reference proteome</keyword>
<dbReference type="EMBL" id="FQZU01000003">
    <property type="protein sequence ID" value="SHI97427.1"/>
    <property type="molecule type" value="Genomic_DNA"/>
</dbReference>
<evidence type="ECO:0000313" key="3">
    <source>
        <dbReference type="EMBL" id="SHI97427.1"/>
    </source>
</evidence>
<dbReference type="GO" id="GO:0004527">
    <property type="term" value="F:exonuclease activity"/>
    <property type="evidence" value="ECO:0007669"/>
    <property type="project" value="UniProtKB-KW"/>
</dbReference>
<dbReference type="Pfam" id="PF00149">
    <property type="entry name" value="Metallophos"/>
    <property type="match status" value="1"/>
</dbReference>
<organism evidence="3 4">
    <name type="scientific">Desulfatibacillum alkenivorans DSM 16219</name>
    <dbReference type="NCBI Taxonomy" id="1121393"/>
    <lineage>
        <taxon>Bacteria</taxon>
        <taxon>Pseudomonadati</taxon>
        <taxon>Thermodesulfobacteriota</taxon>
        <taxon>Desulfobacteria</taxon>
        <taxon>Desulfobacterales</taxon>
        <taxon>Desulfatibacillaceae</taxon>
        <taxon>Desulfatibacillum</taxon>
    </lineage>
</organism>
<evidence type="ECO:0000313" key="4">
    <source>
        <dbReference type="Proteomes" id="UP000183994"/>
    </source>
</evidence>
<dbReference type="SUPFAM" id="SSF56300">
    <property type="entry name" value="Metallo-dependent phosphatases"/>
    <property type="match status" value="1"/>
</dbReference>
<dbReference type="InterPro" id="IPR004843">
    <property type="entry name" value="Calcineurin-like_PHP"/>
</dbReference>
<protein>
    <submittedName>
        <fullName evidence="3">DNA repair exonuclease SbcCD nuclease subunit</fullName>
    </submittedName>
</protein>
<reference evidence="4" key="1">
    <citation type="submission" date="2016-11" db="EMBL/GenBank/DDBJ databases">
        <authorList>
            <person name="Varghese N."/>
            <person name="Submissions S."/>
        </authorList>
    </citation>
    <scope>NUCLEOTIDE SEQUENCE [LARGE SCALE GENOMIC DNA]</scope>
    <source>
        <strain evidence="4">DSM 16219</strain>
    </source>
</reference>
<dbReference type="InterPro" id="IPR029052">
    <property type="entry name" value="Metallo-depent_PP-like"/>
</dbReference>
<dbReference type="InterPro" id="IPR050535">
    <property type="entry name" value="DNA_Repair-Maintenance_Comp"/>
</dbReference>
<dbReference type="Proteomes" id="UP000183994">
    <property type="component" value="Unassembled WGS sequence"/>
</dbReference>
<accession>A0A1M6FIB0</accession>
<name>A0A1M6FIB0_9BACT</name>
<dbReference type="PIRSF" id="PIRSF033091">
    <property type="entry name" value="Pesterase_YhaO"/>
    <property type="match status" value="1"/>
</dbReference>